<dbReference type="EMBL" id="CP121208">
    <property type="protein sequence ID" value="WFM83605.1"/>
    <property type="molecule type" value="Genomic_DNA"/>
</dbReference>
<comment type="subcellular location">
    <subcellularLocation>
        <location evidence="2">Cell surface</location>
    </subcellularLocation>
    <subcellularLocation>
        <location evidence="9">Cytoplasm</location>
    </subcellularLocation>
    <subcellularLocation>
        <location evidence="8">Secreted</location>
        <location evidence="8">Capsule</location>
    </subcellularLocation>
    <subcellularLocation>
        <location evidence="1">Secreted</location>
        <location evidence="1">Cell wall</location>
    </subcellularLocation>
</comment>
<comment type="function">
    <text evidence="9 11">Together with its co-chaperonin GroES, plays an essential role in assisting protein folding. The GroEL-GroES system forms a nano-cage that allows encapsulation of the non-native substrate proteins and provides a physical environment optimized to promote and accelerate protein folding.</text>
</comment>
<dbReference type="InterPro" id="IPR018370">
    <property type="entry name" value="Chaperonin_Cpn60_CS"/>
</dbReference>
<evidence type="ECO:0000256" key="6">
    <source>
        <dbReference type="ARBA" id="ARBA00023186"/>
    </source>
</evidence>
<dbReference type="NCBIfam" id="NF009488">
    <property type="entry name" value="PRK12850.1"/>
    <property type="match status" value="1"/>
</dbReference>
<dbReference type="Proteomes" id="UP001215216">
    <property type="component" value="Chromosome"/>
</dbReference>
<keyword evidence="13" id="KW-1185">Reference proteome</keyword>
<evidence type="ECO:0000256" key="8">
    <source>
        <dbReference type="ARBA" id="ARBA00025702"/>
    </source>
</evidence>
<feature type="binding site" evidence="9">
    <location>
        <begin position="29"/>
        <end position="32"/>
    </location>
    <ligand>
        <name>ATP</name>
        <dbReference type="ChEBI" id="CHEBI:30616"/>
    </ligand>
</feature>
<sequence>MSKIIAFDEDARRGMERGLDLLANTVKVTLGPKGRNVVLDKKWGAPTITNDGVSIAKEIELEDPYERIGAELVKEVAKKTDDVAGDGTTTATVLAQALVKEGLRNVVAGANPIALRKGIDKAVAAVVAKLHENGKEIETKDEIAATAAISAGDPEIGSLIAEALDKVGKEGVVTVEESNTFGTELEITEGMSFDKGYLSPYFVTDAERQEAVLEDAYVLLVESKIANIKDMLPLLEKVMQSGKPLVIIAEDIEGEALATLVVNKIRGTFKSAAVKAPGFGDRRKEMLQDMAVLTGATVISETVGLKLENADLSMLGTARKIVLTKDNTTIVDGAGSKEDLDARVAVIKSQIEKSTSDYDREKLMERLAKLSGGVAVIKSGAATEVELKERKHRIEDAIRNAKAAVEEGIISGGGVALIHAADQALENIELEGDEAVGAQIVRVAASAPLKQIAENAGLEGGVVAEKVRNLPTGHGLNAATGEYEDLLAVGINDPVKVTRSALQNAASIAGLFLTTEAVVADKPEPPAPAAQGGEDMGGMY</sequence>
<dbReference type="PRINTS" id="PR00298">
    <property type="entry name" value="CHAPERONIN60"/>
</dbReference>
<feature type="binding site" evidence="9">
    <location>
        <begin position="86"/>
        <end position="90"/>
    </location>
    <ligand>
        <name>ATP</name>
        <dbReference type="ChEBI" id="CHEBI:30616"/>
    </ligand>
</feature>
<dbReference type="InterPro" id="IPR001844">
    <property type="entry name" value="Cpn60/GroEL"/>
</dbReference>
<evidence type="ECO:0000256" key="10">
    <source>
        <dbReference type="RuleBase" id="RU000418"/>
    </source>
</evidence>
<protein>
    <recommendedName>
        <fullName evidence="9">Chaperonin GroEL</fullName>
        <ecNumber evidence="9">5.6.1.7</ecNumber>
    </recommendedName>
    <alternativeName>
        <fullName evidence="9">60 kDa chaperonin</fullName>
    </alternativeName>
    <alternativeName>
        <fullName evidence="9">Chaperonin-60</fullName>
        <shortName evidence="9">Cpn60</shortName>
    </alternativeName>
</protein>
<evidence type="ECO:0000256" key="1">
    <source>
        <dbReference type="ARBA" id="ARBA00004191"/>
    </source>
</evidence>
<dbReference type="Pfam" id="PF00118">
    <property type="entry name" value="Cpn60_TCP1"/>
    <property type="match status" value="1"/>
</dbReference>
<keyword evidence="9" id="KW-0963">Cytoplasm</keyword>
<keyword evidence="7 9" id="KW-0413">Isomerase</keyword>
<dbReference type="CDD" id="cd03344">
    <property type="entry name" value="GroEL"/>
    <property type="match status" value="1"/>
</dbReference>
<keyword evidence="6 9" id="KW-0143">Chaperone</keyword>
<dbReference type="NCBIfam" id="NF009489">
    <property type="entry name" value="PRK12851.1"/>
    <property type="match status" value="1"/>
</dbReference>
<dbReference type="NCBIfam" id="NF009487">
    <property type="entry name" value="PRK12849.1"/>
    <property type="match status" value="1"/>
</dbReference>
<gene>
    <name evidence="9 12" type="primary">groL</name>
    <name evidence="9" type="synonym">groEL</name>
    <name evidence="12" type="ORF">P7079_01085</name>
</gene>
<dbReference type="SUPFAM" id="SSF48592">
    <property type="entry name" value="GroEL equatorial domain-like"/>
    <property type="match status" value="1"/>
</dbReference>
<dbReference type="RefSeq" id="WP_278013000.1">
    <property type="nucleotide sequence ID" value="NZ_CP121208.1"/>
</dbReference>
<dbReference type="HAMAP" id="MF_00600">
    <property type="entry name" value="CH60"/>
    <property type="match status" value="1"/>
</dbReference>
<accession>A0ABY8FYK0</accession>
<name>A0ABY8FYK0_9ACTO</name>
<evidence type="ECO:0000313" key="13">
    <source>
        <dbReference type="Proteomes" id="UP001215216"/>
    </source>
</evidence>
<evidence type="ECO:0000256" key="11">
    <source>
        <dbReference type="RuleBase" id="RU000419"/>
    </source>
</evidence>
<comment type="similarity">
    <text evidence="3 9 10">Belongs to the chaperonin (HSP60) family.</text>
</comment>
<proteinExistence type="inferred from homology"/>
<evidence type="ECO:0000256" key="4">
    <source>
        <dbReference type="ARBA" id="ARBA00022741"/>
    </source>
</evidence>
<dbReference type="Gene3D" id="3.30.260.10">
    <property type="entry name" value="TCP-1-like chaperonin intermediate domain"/>
    <property type="match status" value="1"/>
</dbReference>
<dbReference type="SUPFAM" id="SSF54849">
    <property type="entry name" value="GroEL-intermediate domain like"/>
    <property type="match status" value="1"/>
</dbReference>
<feature type="binding site" evidence="9">
    <location>
        <begin position="477"/>
        <end position="479"/>
    </location>
    <ligand>
        <name>ATP</name>
        <dbReference type="ChEBI" id="CHEBI:30616"/>
    </ligand>
</feature>
<comment type="caution">
    <text evidence="9">Lacks conserved residue(s) required for the propagation of feature annotation.</text>
</comment>
<dbReference type="PROSITE" id="PS00296">
    <property type="entry name" value="CHAPERONINS_CPN60"/>
    <property type="match status" value="1"/>
</dbReference>
<dbReference type="PANTHER" id="PTHR45633">
    <property type="entry name" value="60 KDA HEAT SHOCK PROTEIN, MITOCHONDRIAL"/>
    <property type="match status" value="1"/>
</dbReference>
<dbReference type="EC" id="5.6.1.7" evidence="9"/>
<dbReference type="InterPro" id="IPR002423">
    <property type="entry name" value="Cpn60/GroEL/TCP-1"/>
</dbReference>
<dbReference type="NCBIfam" id="NF000592">
    <property type="entry name" value="PRK00013.1"/>
    <property type="match status" value="1"/>
</dbReference>
<evidence type="ECO:0000256" key="7">
    <source>
        <dbReference type="ARBA" id="ARBA00023235"/>
    </source>
</evidence>
<dbReference type="Gene3D" id="3.50.7.10">
    <property type="entry name" value="GroEL"/>
    <property type="match status" value="1"/>
</dbReference>
<feature type="binding site" evidence="9">
    <location>
        <position position="493"/>
    </location>
    <ligand>
        <name>ATP</name>
        <dbReference type="ChEBI" id="CHEBI:30616"/>
    </ligand>
</feature>
<dbReference type="NCBIfam" id="TIGR02348">
    <property type="entry name" value="GroEL"/>
    <property type="match status" value="1"/>
</dbReference>
<evidence type="ECO:0000256" key="2">
    <source>
        <dbReference type="ARBA" id="ARBA00004241"/>
    </source>
</evidence>
<evidence type="ECO:0000256" key="9">
    <source>
        <dbReference type="HAMAP-Rule" id="MF_00600"/>
    </source>
</evidence>
<keyword evidence="4 9" id="KW-0547">Nucleotide-binding</keyword>
<dbReference type="SUPFAM" id="SSF52029">
    <property type="entry name" value="GroEL apical domain-like"/>
    <property type="match status" value="1"/>
</dbReference>
<evidence type="ECO:0000313" key="12">
    <source>
        <dbReference type="EMBL" id="WFM83605.1"/>
    </source>
</evidence>
<feature type="binding site" evidence="9">
    <location>
        <position position="413"/>
    </location>
    <ligand>
        <name>ATP</name>
        <dbReference type="ChEBI" id="CHEBI:30616"/>
    </ligand>
</feature>
<dbReference type="InterPro" id="IPR027410">
    <property type="entry name" value="TCP-1-like_intermed_sf"/>
</dbReference>
<keyword evidence="5 9" id="KW-0067">ATP-binding</keyword>
<evidence type="ECO:0000256" key="3">
    <source>
        <dbReference type="ARBA" id="ARBA00006607"/>
    </source>
</evidence>
<dbReference type="Gene3D" id="1.10.560.10">
    <property type="entry name" value="GroEL-like equatorial domain"/>
    <property type="match status" value="1"/>
</dbReference>
<organism evidence="12 13">
    <name type="scientific">Arcanobacterium canis</name>
    <dbReference type="NCBI Taxonomy" id="999183"/>
    <lineage>
        <taxon>Bacteria</taxon>
        <taxon>Bacillati</taxon>
        <taxon>Actinomycetota</taxon>
        <taxon>Actinomycetes</taxon>
        <taxon>Actinomycetales</taxon>
        <taxon>Actinomycetaceae</taxon>
        <taxon>Arcanobacterium</taxon>
    </lineage>
</organism>
<comment type="subunit">
    <text evidence="9 11">Forms a cylinder of 14 subunits composed of two heptameric rings stacked back-to-back. Interacts with the co-chaperonin GroES.</text>
</comment>
<evidence type="ECO:0000256" key="5">
    <source>
        <dbReference type="ARBA" id="ARBA00022840"/>
    </source>
</evidence>
<dbReference type="InterPro" id="IPR027409">
    <property type="entry name" value="GroEL-like_apical_dom_sf"/>
</dbReference>
<reference evidence="12 13" key="1">
    <citation type="submission" date="2023-03" db="EMBL/GenBank/DDBJ databases">
        <title>Complete genome of Arcanobacterium canis strain DSM 25104 isolated in 2010 from a canine otitis externa in Germany.</title>
        <authorList>
            <person name="Borowiak M."/>
            <person name="Kreitlow A."/>
            <person name="Malorny B."/>
            <person name="Laemmler C."/>
            <person name="Prenger-Berninghoff E."/>
            <person name="Ploetz M."/>
            <person name="Abdulmawjood A."/>
        </authorList>
    </citation>
    <scope>NUCLEOTIDE SEQUENCE [LARGE SCALE GENOMIC DNA]</scope>
    <source>
        <strain evidence="12 13">DSM 25104</strain>
    </source>
</reference>
<dbReference type="InterPro" id="IPR027413">
    <property type="entry name" value="GROEL-like_equatorial_sf"/>
</dbReference>